<evidence type="ECO:0000313" key="4">
    <source>
        <dbReference type="EMBL" id="MDJ1136270.1"/>
    </source>
</evidence>
<feature type="domain" description="DUF6545" evidence="3">
    <location>
        <begin position="236"/>
        <end position="361"/>
    </location>
</feature>
<dbReference type="Proteomes" id="UP001214441">
    <property type="component" value="Unassembled WGS sequence"/>
</dbReference>
<reference evidence="4 5" key="1">
    <citation type="submission" date="2023-05" db="EMBL/GenBank/DDBJ databases">
        <title>Streptantibioticus silvisoli sp. nov., acidotolerant actinomycetes 1 from pine litter.</title>
        <authorList>
            <person name="Swiecimska M."/>
            <person name="Golinska P."/>
            <person name="Sangal V."/>
            <person name="Wachnowicz B."/>
            <person name="Goodfellow M."/>
        </authorList>
    </citation>
    <scope>NUCLEOTIDE SEQUENCE [LARGE SCALE GENOMIC DNA]</scope>
    <source>
        <strain evidence="4 5">DSM 42109</strain>
    </source>
</reference>
<dbReference type="InterPro" id="IPR050039">
    <property type="entry name" value="MAB_1171c-like"/>
</dbReference>
<protein>
    <recommendedName>
        <fullName evidence="3">DUF6545 domain-containing protein</fullName>
    </recommendedName>
</protein>
<evidence type="ECO:0000256" key="1">
    <source>
        <dbReference type="SAM" id="MobiDB-lite"/>
    </source>
</evidence>
<comment type="caution">
    <text evidence="4">The sequence shown here is derived from an EMBL/GenBank/DDBJ whole genome shotgun (WGS) entry which is preliminary data.</text>
</comment>
<keyword evidence="5" id="KW-1185">Reference proteome</keyword>
<sequence>MSLAAGWRVVQAARHPRDVPLRAVAVCMVCIWGIYATAVPGDAGTLAALAGDSAPDHRVAKVVQHVLVATCGYALLCFYLYAAPTSRARRRAVREGLALCLVVAALAGFAAWAPSGSLTHGYSDTDMGIPPVLGFYGVTAVYLGYLMGATCWWTTRHAGISRQPHAAGMWVAAWGLGASAVACAAHVAAMVAHALGGTTVFWVPCAQLLLVAAVVTFVAGFSYPAVRLRAAGLSLWFRRVRTYRRLEPLWLLLTSTYPDLVFAPQPRVRSRGSVHRRLHRRMIECRDGLVRVSPHLGLAPSSSVLLDLPPDILAERLRTACASPPVRGTTDCPPLNFAAWGGQGREGDLRQLLELSDALRSRSPRQDQPQPAPGSCVPVRRD</sequence>
<evidence type="ECO:0000259" key="3">
    <source>
        <dbReference type="Pfam" id="PF20182"/>
    </source>
</evidence>
<organism evidence="4 5">
    <name type="scientific">Streptomyces iconiensis</name>
    <dbReference type="NCBI Taxonomy" id="1384038"/>
    <lineage>
        <taxon>Bacteria</taxon>
        <taxon>Bacillati</taxon>
        <taxon>Actinomycetota</taxon>
        <taxon>Actinomycetes</taxon>
        <taxon>Kitasatosporales</taxon>
        <taxon>Streptomycetaceae</taxon>
        <taxon>Streptomyces</taxon>
    </lineage>
</organism>
<dbReference type="Pfam" id="PF20182">
    <property type="entry name" value="DUF6545"/>
    <property type="match status" value="1"/>
</dbReference>
<keyword evidence="2" id="KW-0812">Transmembrane</keyword>
<evidence type="ECO:0000256" key="2">
    <source>
        <dbReference type="SAM" id="Phobius"/>
    </source>
</evidence>
<feature type="transmembrane region" description="Helical" evidence="2">
    <location>
        <begin position="96"/>
        <end position="113"/>
    </location>
</feature>
<gene>
    <name evidence="4" type="ORF">NMN56_030855</name>
</gene>
<feature type="transmembrane region" description="Helical" evidence="2">
    <location>
        <begin position="62"/>
        <end position="84"/>
    </location>
</feature>
<dbReference type="NCBIfam" id="NF042915">
    <property type="entry name" value="MAB_1171c_fam"/>
    <property type="match status" value="1"/>
</dbReference>
<feature type="transmembrane region" description="Helical" evidence="2">
    <location>
        <begin position="167"/>
        <end position="195"/>
    </location>
</feature>
<keyword evidence="2" id="KW-0472">Membrane</keyword>
<evidence type="ECO:0000313" key="5">
    <source>
        <dbReference type="Proteomes" id="UP001214441"/>
    </source>
</evidence>
<dbReference type="EMBL" id="JANCPR020000038">
    <property type="protein sequence ID" value="MDJ1136270.1"/>
    <property type="molecule type" value="Genomic_DNA"/>
</dbReference>
<feature type="transmembrane region" description="Helical" evidence="2">
    <location>
        <begin position="133"/>
        <end position="155"/>
    </location>
</feature>
<proteinExistence type="predicted"/>
<feature type="region of interest" description="Disordered" evidence="1">
    <location>
        <begin position="357"/>
        <end position="382"/>
    </location>
</feature>
<name>A0ABT7A4L7_9ACTN</name>
<dbReference type="RefSeq" id="WP_274047001.1">
    <property type="nucleotide sequence ID" value="NZ_JANCPR020000038.1"/>
</dbReference>
<accession>A0ABT7A4L7</accession>
<keyword evidence="2" id="KW-1133">Transmembrane helix</keyword>
<dbReference type="InterPro" id="IPR046675">
    <property type="entry name" value="DUF6545"/>
</dbReference>
<feature type="transmembrane region" description="Helical" evidence="2">
    <location>
        <begin position="201"/>
        <end position="226"/>
    </location>
</feature>
<feature type="transmembrane region" description="Helical" evidence="2">
    <location>
        <begin position="21"/>
        <end position="39"/>
    </location>
</feature>